<dbReference type="PRINTS" id="PR00344">
    <property type="entry name" value="BCTRLSENSOR"/>
</dbReference>
<gene>
    <name evidence="18" type="ORF">SAMN02982919_02470</name>
</gene>
<dbReference type="InterPro" id="IPR036097">
    <property type="entry name" value="HisK_dim/P_sf"/>
</dbReference>
<evidence type="ECO:0000259" key="15">
    <source>
        <dbReference type="PROSITE" id="PS50109"/>
    </source>
</evidence>
<dbReference type="FunFam" id="3.30.565.10:FF:000006">
    <property type="entry name" value="Sensor histidine kinase WalK"/>
    <property type="match status" value="1"/>
</dbReference>
<keyword evidence="4" id="KW-0597">Phosphoprotein</keyword>
<dbReference type="Pfam" id="PF00512">
    <property type="entry name" value="HisKA"/>
    <property type="match status" value="1"/>
</dbReference>
<keyword evidence="19" id="KW-1185">Reference proteome</keyword>
<sequence length="653" mass="71894">MTFAPWRTVRGQLLLAALVVEVLMLAILVSNSLRLLHDAMGEQAREQAAQIGPVLSAALVAPLVQYDIATVQAVLDESHAIRGIDYLAVTDVSGTVIATSGWSVDQPLPVVDKEFRLDNAPPRYDVALAVKLAGQPLGTLQFGLDLSRIQVARKNLLFQGILIASGELLLSAALLTLLGLLITRELSLLTAASLKVAQGQLTLEPVPEGQDDVGRLGAAFNVMSQAIAERVEQLTCANQEGARIAQSLQEKNAQLAQNHVQLTTENRMRLKAQKELELALERIQDRTEQLNAIFDLSPDGFVSFDAQGCVKYVSPAFSRMTGMALDETVGLNETEFSARLAQTCLDSARFPGIAFLKTRLNAPNTQSLESFSTAPSERQLIELNHPEKHVLEVGLRISKTNIISQILYFRDVTHETEIDRMKSEFLSHAAHELRTPMVSIFGYTELMLSREFTKDKHQDILGIIHRQSELMIAIINELLDLVRIEERRGKDFFFNHLDVGQLVHQVVSDFGVPAGQIPPILNLPQNICWVRADQKKLMQAVRNIVSNAHKYSPAGGQVVVSLFQQNRPLPETTQAPWVGIRVQDHGMGMTPEQTARIFERFYRADTTGNIPGTGLGMSLVKEIIELHHGSVDIHSAVGVGTTVTLWLPAAETP</sequence>
<dbReference type="InterPro" id="IPR050351">
    <property type="entry name" value="BphY/WalK/GraS-like"/>
</dbReference>
<feature type="transmembrane region" description="Helical" evidence="14">
    <location>
        <begin position="12"/>
        <end position="30"/>
    </location>
</feature>
<evidence type="ECO:0000313" key="18">
    <source>
        <dbReference type="EMBL" id="SER47116.1"/>
    </source>
</evidence>
<dbReference type="SMART" id="SM00304">
    <property type="entry name" value="HAMP"/>
    <property type="match status" value="1"/>
</dbReference>
<dbReference type="InterPro" id="IPR003594">
    <property type="entry name" value="HATPase_dom"/>
</dbReference>
<dbReference type="InterPro" id="IPR005467">
    <property type="entry name" value="His_kinase_dom"/>
</dbReference>
<name>A0A1H9PFP3_9BURK</name>
<dbReference type="GO" id="GO:0005524">
    <property type="term" value="F:ATP binding"/>
    <property type="evidence" value="ECO:0007669"/>
    <property type="project" value="UniProtKB-KW"/>
</dbReference>
<evidence type="ECO:0000256" key="12">
    <source>
        <dbReference type="ARBA" id="ARBA00023136"/>
    </source>
</evidence>
<dbReference type="Gene3D" id="6.10.340.10">
    <property type="match status" value="1"/>
</dbReference>
<dbReference type="GO" id="GO:0005886">
    <property type="term" value="C:plasma membrane"/>
    <property type="evidence" value="ECO:0007669"/>
    <property type="project" value="UniProtKB-SubCell"/>
</dbReference>
<dbReference type="InterPro" id="IPR000014">
    <property type="entry name" value="PAS"/>
</dbReference>
<dbReference type="NCBIfam" id="TIGR00229">
    <property type="entry name" value="sensory_box"/>
    <property type="match status" value="1"/>
</dbReference>
<evidence type="ECO:0000256" key="9">
    <source>
        <dbReference type="ARBA" id="ARBA00022840"/>
    </source>
</evidence>
<evidence type="ECO:0000256" key="6">
    <source>
        <dbReference type="ARBA" id="ARBA00022692"/>
    </source>
</evidence>
<keyword evidence="10 14" id="KW-1133">Transmembrane helix</keyword>
<accession>A0A1H9PFP3</accession>
<dbReference type="OrthoDB" id="567977at2"/>
<dbReference type="SUPFAM" id="SSF47384">
    <property type="entry name" value="Homodimeric domain of signal transducing histidine kinase"/>
    <property type="match status" value="1"/>
</dbReference>
<dbReference type="CDD" id="cd00075">
    <property type="entry name" value="HATPase"/>
    <property type="match status" value="1"/>
</dbReference>
<dbReference type="EC" id="2.7.13.3" evidence="3"/>
<evidence type="ECO:0000256" key="3">
    <source>
        <dbReference type="ARBA" id="ARBA00012438"/>
    </source>
</evidence>
<keyword evidence="13" id="KW-0175">Coiled coil</keyword>
<dbReference type="SUPFAM" id="SSF158472">
    <property type="entry name" value="HAMP domain-like"/>
    <property type="match status" value="1"/>
</dbReference>
<dbReference type="AlphaFoldDB" id="A0A1H9PFP3"/>
<dbReference type="CDD" id="cd00082">
    <property type="entry name" value="HisKA"/>
    <property type="match status" value="1"/>
</dbReference>
<dbReference type="Proteomes" id="UP000199766">
    <property type="component" value="Unassembled WGS sequence"/>
</dbReference>
<dbReference type="SUPFAM" id="SSF55785">
    <property type="entry name" value="PYP-like sensor domain (PAS domain)"/>
    <property type="match status" value="1"/>
</dbReference>
<dbReference type="InterPro" id="IPR003661">
    <property type="entry name" value="HisK_dim/P_dom"/>
</dbReference>
<dbReference type="SMART" id="SM00387">
    <property type="entry name" value="HATPase_c"/>
    <property type="match status" value="1"/>
</dbReference>
<evidence type="ECO:0000256" key="13">
    <source>
        <dbReference type="SAM" id="Coils"/>
    </source>
</evidence>
<evidence type="ECO:0000256" key="11">
    <source>
        <dbReference type="ARBA" id="ARBA00023012"/>
    </source>
</evidence>
<feature type="coiled-coil region" evidence="13">
    <location>
        <begin position="245"/>
        <end position="293"/>
    </location>
</feature>
<dbReference type="FunFam" id="1.10.287.130:FF:000001">
    <property type="entry name" value="Two-component sensor histidine kinase"/>
    <property type="match status" value="1"/>
</dbReference>
<comment type="subcellular location">
    <subcellularLocation>
        <location evidence="2">Cell inner membrane</location>
        <topology evidence="2">Multi-pass membrane protein</topology>
    </subcellularLocation>
</comment>
<dbReference type="InterPro" id="IPR036890">
    <property type="entry name" value="HATPase_C_sf"/>
</dbReference>
<evidence type="ECO:0000256" key="8">
    <source>
        <dbReference type="ARBA" id="ARBA00022777"/>
    </source>
</evidence>
<dbReference type="RefSeq" id="WP_091458091.1">
    <property type="nucleotide sequence ID" value="NZ_FOGD01000008.1"/>
</dbReference>
<keyword evidence="7" id="KW-0547">Nucleotide-binding</keyword>
<evidence type="ECO:0000256" key="1">
    <source>
        <dbReference type="ARBA" id="ARBA00000085"/>
    </source>
</evidence>
<dbReference type="CDD" id="cd00130">
    <property type="entry name" value="PAS"/>
    <property type="match status" value="1"/>
</dbReference>
<dbReference type="InterPro" id="IPR035965">
    <property type="entry name" value="PAS-like_dom_sf"/>
</dbReference>
<evidence type="ECO:0000256" key="2">
    <source>
        <dbReference type="ARBA" id="ARBA00004429"/>
    </source>
</evidence>
<evidence type="ECO:0000256" key="4">
    <source>
        <dbReference type="ARBA" id="ARBA00022553"/>
    </source>
</evidence>
<dbReference type="PANTHER" id="PTHR42878">
    <property type="entry name" value="TWO-COMPONENT HISTIDINE KINASE"/>
    <property type="match status" value="1"/>
</dbReference>
<dbReference type="SUPFAM" id="SSF55874">
    <property type="entry name" value="ATPase domain of HSP90 chaperone/DNA topoisomerase II/histidine kinase"/>
    <property type="match status" value="1"/>
</dbReference>
<dbReference type="Pfam" id="PF00672">
    <property type="entry name" value="HAMP"/>
    <property type="match status" value="1"/>
</dbReference>
<keyword evidence="6 14" id="KW-0812">Transmembrane</keyword>
<dbReference type="GO" id="GO:0030295">
    <property type="term" value="F:protein kinase activator activity"/>
    <property type="evidence" value="ECO:0007669"/>
    <property type="project" value="TreeGrafter"/>
</dbReference>
<dbReference type="Pfam" id="PF13188">
    <property type="entry name" value="PAS_8"/>
    <property type="match status" value="1"/>
</dbReference>
<feature type="domain" description="PAS" evidence="16">
    <location>
        <begin position="286"/>
        <end position="330"/>
    </location>
</feature>
<keyword evidence="12 14" id="KW-0472">Membrane</keyword>
<dbReference type="PROSITE" id="PS50112">
    <property type="entry name" value="PAS"/>
    <property type="match status" value="1"/>
</dbReference>
<dbReference type="GO" id="GO:0007234">
    <property type="term" value="P:osmosensory signaling via phosphorelay pathway"/>
    <property type="evidence" value="ECO:0007669"/>
    <property type="project" value="TreeGrafter"/>
</dbReference>
<dbReference type="CDD" id="cd06225">
    <property type="entry name" value="HAMP"/>
    <property type="match status" value="1"/>
</dbReference>
<keyword evidence="9" id="KW-0067">ATP-binding</keyword>
<dbReference type="STRING" id="180197.SAMN02982919_02470"/>
<keyword evidence="5" id="KW-0808">Transferase</keyword>
<dbReference type="SMART" id="SM00388">
    <property type="entry name" value="HisKA"/>
    <property type="match status" value="1"/>
</dbReference>
<dbReference type="Pfam" id="PF02518">
    <property type="entry name" value="HATPase_c"/>
    <property type="match status" value="1"/>
</dbReference>
<evidence type="ECO:0000259" key="17">
    <source>
        <dbReference type="PROSITE" id="PS50885"/>
    </source>
</evidence>
<dbReference type="SMART" id="SM00091">
    <property type="entry name" value="PAS"/>
    <property type="match status" value="1"/>
</dbReference>
<protein>
    <recommendedName>
        <fullName evidence="3">histidine kinase</fullName>
        <ecNumber evidence="3">2.7.13.3</ecNumber>
    </recommendedName>
</protein>
<evidence type="ECO:0000313" key="19">
    <source>
        <dbReference type="Proteomes" id="UP000199766"/>
    </source>
</evidence>
<dbReference type="GO" id="GO:0000155">
    <property type="term" value="F:phosphorelay sensor kinase activity"/>
    <property type="evidence" value="ECO:0007669"/>
    <property type="project" value="InterPro"/>
</dbReference>
<evidence type="ECO:0000256" key="10">
    <source>
        <dbReference type="ARBA" id="ARBA00022989"/>
    </source>
</evidence>
<keyword evidence="8" id="KW-0418">Kinase</keyword>
<dbReference type="Gene3D" id="1.10.287.130">
    <property type="match status" value="1"/>
</dbReference>
<organism evidence="18 19">
    <name type="scientific">Giesbergeria anulus</name>
    <dbReference type="NCBI Taxonomy" id="180197"/>
    <lineage>
        <taxon>Bacteria</taxon>
        <taxon>Pseudomonadati</taxon>
        <taxon>Pseudomonadota</taxon>
        <taxon>Betaproteobacteria</taxon>
        <taxon>Burkholderiales</taxon>
        <taxon>Comamonadaceae</taxon>
        <taxon>Giesbergeria</taxon>
    </lineage>
</organism>
<feature type="domain" description="HAMP" evidence="17">
    <location>
        <begin position="180"/>
        <end position="232"/>
    </location>
</feature>
<dbReference type="Gene3D" id="3.30.565.10">
    <property type="entry name" value="Histidine kinase-like ATPase, C-terminal domain"/>
    <property type="match status" value="1"/>
</dbReference>
<dbReference type="EMBL" id="FOGD01000008">
    <property type="protein sequence ID" value="SER47116.1"/>
    <property type="molecule type" value="Genomic_DNA"/>
</dbReference>
<evidence type="ECO:0000259" key="16">
    <source>
        <dbReference type="PROSITE" id="PS50112"/>
    </source>
</evidence>
<dbReference type="GO" id="GO:0000156">
    <property type="term" value="F:phosphorelay response regulator activity"/>
    <property type="evidence" value="ECO:0007669"/>
    <property type="project" value="TreeGrafter"/>
</dbReference>
<reference evidence="18 19" key="1">
    <citation type="submission" date="2016-10" db="EMBL/GenBank/DDBJ databases">
        <authorList>
            <person name="de Groot N.N."/>
        </authorList>
    </citation>
    <scope>NUCLEOTIDE SEQUENCE [LARGE SCALE GENOMIC DNA]</scope>
    <source>
        <strain evidence="18 19">ATCC 35958</strain>
    </source>
</reference>
<keyword evidence="11" id="KW-0902">Two-component regulatory system</keyword>
<dbReference type="PROSITE" id="PS50885">
    <property type="entry name" value="HAMP"/>
    <property type="match status" value="1"/>
</dbReference>
<dbReference type="InterPro" id="IPR003660">
    <property type="entry name" value="HAMP_dom"/>
</dbReference>
<proteinExistence type="predicted"/>
<dbReference type="Gene3D" id="3.30.450.20">
    <property type="entry name" value="PAS domain"/>
    <property type="match status" value="1"/>
</dbReference>
<evidence type="ECO:0000256" key="5">
    <source>
        <dbReference type="ARBA" id="ARBA00022679"/>
    </source>
</evidence>
<feature type="domain" description="Histidine kinase" evidence="15">
    <location>
        <begin position="428"/>
        <end position="651"/>
    </location>
</feature>
<dbReference type="InterPro" id="IPR004358">
    <property type="entry name" value="Sig_transdc_His_kin-like_C"/>
</dbReference>
<feature type="transmembrane region" description="Helical" evidence="14">
    <location>
        <begin position="156"/>
        <end position="182"/>
    </location>
</feature>
<dbReference type="PROSITE" id="PS50109">
    <property type="entry name" value="HIS_KIN"/>
    <property type="match status" value="1"/>
</dbReference>
<evidence type="ECO:0000256" key="14">
    <source>
        <dbReference type="SAM" id="Phobius"/>
    </source>
</evidence>
<evidence type="ECO:0000256" key="7">
    <source>
        <dbReference type="ARBA" id="ARBA00022741"/>
    </source>
</evidence>
<comment type="catalytic activity">
    <reaction evidence="1">
        <text>ATP + protein L-histidine = ADP + protein N-phospho-L-histidine.</text>
        <dbReference type="EC" id="2.7.13.3"/>
    </reaction>
</comment>
<dbReference type="PANTHER" id="PTHR42878:SF7">
    <property type="entry name" value="SENSOR HISTIDINE KINASE GLRK"/>
    <property type="match status" value="1"/>
</dbReference>